<dbReference type="EMBL" id="DXBJ01000055">
    <property type="protein sequence ID" value="HIZ58451.1"/>
    <property type="molecule type" value="Genomic_DNA"/>
</dbReference>
<keyword evidence="3" id="KW-0482">Metalloprotease</keyword>
<feature type="transmembrane region" description="Helical" evidence="1">
    <location>
        <begin position="60"/>
        <end position="78"/>
    </location>
</feature>
<dbReference type="AlphaFoldDB" id="A0A9D2JM43"/>
<feature type="transmembrane region" description="Helical" evidence="1">
    <location>
        <begin position="187"/>
        <end position="206"/>
    </location>
</feature>
<comment type="caution">
    <text evidence="3">The sequence shown here is derived from an EMBL/GenBank/DDBJ whole genome shotgun (WGS) entry which is preliminary data.</text>
</comment>
<name>A0A9D2JM43_9FIRM</name>
<dbReference type="GO" id="GO:0080120">
    <property type="term" value="P:CAAX-box protein maturation"/>
    <property type="evidence" value="ECO:0007669"/>
    <property type="project" value="UniProtKB-ARBA"/>
</dbReference>
<evidence type="ECO:0000259" key="2">
    <source>
        <dbReference type="Pfam" id="PF02517"/>
    </source>
</evidence>
<feature type="transmembrane region" description="Helical" evidence="1">
    <location>
        <begin position="12"/>
        <end position="40"/>
    </location>
</feature>
<reference evidence="3" key="2">
    <citation type="submission" date="2021-04" db="EMBL/GenBank/DDBJ databases">
        <authorList>
            <person name="Gilroy R."/>
        </authorList>
    </citation>
    <scope>NUCLEOTIDE SEQUENCE</scope>
    <source>
        <strain evidence="3">ChiBcec16-3735</strain>
    </source>
</reference>
<dbReference type="Pfam" id="PF02517">
    <property type="entry name" value="Rce1-like"/>
    <property type="match status" value="1"/>
</dbReference>
<accession>A0A9D2JM43</accession>
<evidence type="ECO:0000313" key="3">
    <source>
        <dbReference type="EMBL" id="HIZ58451.1"/>
    </source>
</evidence>
<feature type="transmembrane region" description="Helical" evidence="1">
    <location>
        <begin position="122"/>
        <end position="142"/>
    </location>
</feature>
<dbReference type="PANTHER" id="PTHR36435">
    <property type="entry name" value="SLR1288 PROTEIN"/>
    <property type="match status" value="1"/>
</dbReference>
<reference evidence="3" key="1">
    <citation type="journal article" date="2021" name="PeerJ">
        <title>Extensive microbial diversity within the chicken gut microbiome revealed by metagenomics and culture.</title>
        <authorList>
            <person name="Gilroy R."/>
            <person name="Ravi A."/>
            <person name="Getino M."/>
            <person name="Pursley I."/>
            <person name="Horton D.L."/>
            <person name="Alikhan N.F."/>
            <person name="Baker D."/>
            <person name="Gharbi K."/>
            <person name="Hall N."/>
            <person name="Watson M."/>
            <person name="Adriaenssens E.M."/>
            <person name="Foster-Nyarko E."/>
            <person name="Jarju S."/>
            <person name="Secka A."/>
            <person name="Antonio M."/>
            <person name="Oren A."/>
            <person name="Chaudhuri R.R."/>
            <person name="La Ragione R."/>
            <person name="Hildebrand F."/>
            <person name="Pallen M.J."/>
        </authorList>
    </citation>
    <scope>NUCLEOTIDE SEQUENCE</scope>
    <source>
        <strain evidence="3">ChiBcec16-3735</strain>
    </source>
</reference>
<evidence type="ECO:0000313" key="4">
    <source>
        <dbReference type="Proteomes" id="UP000824065"/>
    </source>
</evidence>
<feature type="transmembrane region" description="Helical" evidence="1">
    <location>
        <begin position="162"/>
        <end position="181"/>
    </location>
</feature>
<dbReference type="GO" id="GO:0008237">
    <property type="term" value="F:metallopeptidase activity"/>
    <property type="evidence" value="ECO:0007669"/>
    <property type="project" value="UniProtKB-KW"/>
</dbReference>
<sequence length="291" mass="32072">MLKRIRASHPFLYCILAAVLFLLAMTVGLELFLLVLVLLGPAAMGLFTQEMFLLQCVNEQFGLGAGVFLLWRTGRLWVYRQRGRGFLDGLLLGMVPFVLLCQSLSFNLGVAGPAQGAPLRPLWQIAVFFLCMFLISMAEETVFRGVIGQTLLEHFGPSRAGVWKACLLSGLLFGAGHLINLRASEPMGVLIQCCVTASLGMLYAAVYFRGGNLWVLIFLHTLQDTAAAIDIGLYQTTDSISEIISSYDPRMLTGVLLYLIPTAFLLRKGRIPEVAAFWARPERPARSPEQA</sequence>
<feature type="domain" description="CAAX prenyl protease 2/Lysostaphin resistance protein A-like" evidence="2">
    <location>
        <begin position="122"/>
        <end position="225"/>
    </location>
</feature>
<dbReference type="Proteomes" id="UP000824065">
    <property type="component" value="Unassembled WGS sequence"/>
</dbReference>
<keyword evidence="3" id="KW-0645">Protease</keyword>
<dbReference type="GO" id="GO:0004175">
    <property type="term" value="F:endopeptidase activity"/>
    <property type="evidence" value="ECO:0007669"/>
    <property type="project" value="UniProtKB-ARBA"/>
</dbReference>
<keyword evidence="1" id="KW-1133">Transmembrane helix</keyword>
<dbReference type="PANTHER" id="PTHR36435:SF1">
    <property type="entry name" value="CAAX AMINO TERMINAL PROTEASE FAMILY PROTEIN"/>
    <property type="match status" value="1"/>
</dbReference>
<keyword evidence="1" id="KW-0472">Membrane</keyword>
<dbReference type="InterPro" id="IPR003675">
    <property type="entry name" value="Rce1/LyrA-like_dom"/>
</dbReference>
<feature type="transmembrane region" description="Helical" evidence="1">
    <location>
        <begin position="90"/>
        <end position="110"/>
    </location>
</feature>
<organism evidence="3 4">
    <name type="scientific">Candidatus Faecalibacterium gallistercoris</name>
    <dbReference type="NCBI Taxonomy" id="2838579"/>
    <lineage>
        <taxon>Bacteria</taxon>
        <taxon>Bacillati</taxon>
        <taxon>Bacillota</taxon>
        <taxon>Clostridia</taxon>
        <taxon>Eubacteriales</taxon>
        <taxon>Oscillospiraceae</taxon>
        <taxon>Faecalibacterium</taxon>
    </lineage>
</organism>
<gene>
    <name evidence="3" type="ORF">H9725_07730</name>
</gene>
<evidence type="ECO:0000256" key="1">
    <source>
        <dbReference type="SAM" id="Phobius"/>
    </source>
</evidence>
<keyword evidence="1" id="KW-0812">Transmembrane</keyword>
<dbReference type="InterPro" id="IPR052710">
    <property type="entry name" value="CAAX_protease"/>
</dbReference>
<protein>
    <submittedName>
        <fullName evidence="3">CPBP family intramembrane metalloprotease</fullName>
    </submittedName>
</protein>
<keyword evidence="3" id="KW-0378">Hydrolase</keyword>
<proteinExistence type="predicted"/>